<protein>
    <submittedName>
        <fullName evidence="1">Uncharacterized protein</fullName>
    </submittedName>
</protein>
<reference evidence="1 2" key="1">
    <citation type="journal article" date="2019" name="bioRxiv">
        <title>Genomics, evolutionary history and diagnostics of the Alternaria alternata species group including apple and Asian pear pathotypes.</title>
        <authorList>
            <person name="Armitage A.D."/>
            <person name="Cockerton H.M."/>
            <person name="Sreenivasaprasad S."/>
            <person name="Woodhall J.W."/>
            <person name="Lane C.R."/>
            <person name="Harrison R.J."/>
            <person name="Clarkson J.P."/>
        </authorList>
    </citation>
    <scope>NUCLEOTIDE SEQUENCE [LARGE SCALE GENOMIC DNA]</scope>
    <source>
        <strain evidence="1 2">FERA 650</strain>
    </source>
</reference>
<proteinExistence type="predicted"/>
<name>A0ACB6FI34_9PLEO</name>
<comment type="caution">
    <text evidence="1">The sequence shown here is derived from an EMBL/GenBank/DDBJ whole genome shotgun (WGS) entry which is preliminary data.</text>
</comment>
<evidence type="ECO:0000313" key="2">
    <source>
        <dbReference type="Proteomes" id="UP000293547"/>
    </source>
</evidence>
<evidence type="ECO:0000313" key="1">
    <source>
        <dbReference type="EMBL" id="KAB2104003.1"/>
    </source>
</evidence>
<dbReference type="EMBL" id="PDWZ02000007">
    <property type="protein sequence ID" value="KAB2104003.1"/>
    <property type="molecule type" value="Genomic_DNA"/>
</dbReference>
<keyword evidence="2" id="KW-1185">Reference proteome</keyword>
<sequence length="595" mass="66450">MPFDQKPEGYRWDIITEEELEYAPAYFQDVPETTTEVECKLGGTWPKWLHGSFLRVGVGRFTVPTSEDDSTPRVVIQHLFDGLGLLHKFRMVDGRVYYMSRYTHNGIVRRAMNDGYVTNSWMGPNPNTPLFEAQDPCSKLLGARQTVYLPNDFSAPDDFNIHVQPRRGMHLPKDKNPNSRGIQAEDPATQEVSNTCQTLNEPDRAHVWIQILVHTDWNAMQICDAKTLEPKRLLTHATIDPELAGAGCCAHPVHDRGRGQTYNYLIDAAGIMYVFALDVASNPARLLWKSALPCRPCYTHALAMTDKYVVFVRNPVTMDTSDPTKTIIEAMKCEHDSPVYFYVLNKADGKLVASYEVPNFYFFHTANAYDYVDPKTGHTNVHVDIASYKADHYPYNEYAISNVINPLKPYQVGRLVRYELAAVDTKNPAIVARGTVKAAIPDMMAELPRISKPASMDPNYRYVYGVSGNGVSAPGTQVPIGRLGNGVSNGITHASFYGHLFKSDWQTGTFKSWVPQHGESCPTEPIFIQRPGATEEDDGIVITITINKEGTHSILVGLDGRTFEEVARADMPQVYSLGPHGSFVEGDFGLVSTME</sequence>
<organism evidence="1 2">
    <name type="scientific">Alternaria gaisen</name>
    <dbReference type="NCBI Taxonomy" id="167740"/>
    <lineage>
        <taxon>Eukaryota</taxon>
        <taxon>Fungi</taxon>
        <taxon>Dikarya</taxon>
        <taxon>Ascomycota</taxon>
        <taxon>Pezizomycotina</taxon>
        <taxon>Dothideomycetes</taxon>
        <taxon>Pleosporomycetidae</taxon>
        <taxon>Pleosporales</taxon>
        <taxon>Pleosporineae</taxon>
        <taxon>Pleosporaceae</taxon>
        <taxon>Alternaria</taxon>
        <taxon>Alternaria sect. Alternaria</taxon>
    </lineage>
</organism>
<gene>
    <name evidence="1" type="ORF">AG0111_0g7282</name>
</gene>
<accession>A0ACB6FI34</accession>
<dbReference type="Proteomes" id="UP000293547">
    <property type="component" value="Unassembled WGS sequence"/>
</dbReference>